<feature type="transmembrane region" description="Helical" evidence="4">
    <location>
        <begin position="318"/>
        <end position="335"/>
    </location>
</feature>
<keyword evidence="4" id="KW-1133">Transmembrane helix</keyword>
<feature type="transmembrane region" description="Helical" evidence="4">
    <location>
        <begin position="134"/>
        <end position="151"/>
    </location>
</feature>
<dbReference type="PANTHER" id="PTHR44227:SF3">
    <property type="entry name" value="PROTEIN O-MANNOSYL-TRANSFERASE TMTC4"/>
    <property type="match status" value="1"/>
</dbReference>
<dbReference type="EMBL" id="PDLO01000007">
    <property type="protein sequence ID" value="PHK97664.1"/>
    <property type="molecule type" value="Genomic_DNA"/>
</dbReference>
<keyword evidence="4" id="KW-0472">Membrane</keyword>
<comment type="caution">
    <text evidence="5">The sequence shown here is derived from an EMBL/GenBank/DDBJ whole genome shotgun (WGS) entry which is preliminary data.</text>
</comment>
<dbReference type="InterPro" id="IPR011990">
    <property type="entry name" value="TPR-like_helical_dom_sf"/>
</dbReference>
<sequence length="614" mass="68217">MPTELLIWYRRPVWQAALLFVFSFLLYANTLGHDFALDDAVVITDNRLVQRGLAGWPELFSHDTFYGFFGEEDRAALVAGGRYRPLTPALFALEAEVAAGPFLHHLLNVIWYGLLTVVVFGLFRELFRDRELPWWLVWAAAALFAAHPIHTEAVANIKGRDEILVLLGAAGSTWVVLRLARRGGAGQWAAAAGAGVLFFLGCLAKENAITFLAVLPLLLYLRGRGGYRYLMPVGAAAVGYLALRFAVIGFDLGDPSPELMNNPFLREVDGRLVSLSIVERLPTVLYTALEYLRLLFFPVGLVHDYYPAAIELKGWVDPLVWVSLLGHGLLLFWALRNLRTRHGLVAAGVLIYLITLSIVSNLLFSVGTFMSERFLFMPSLGFVLAVAAGAGQIRFGRWALPVIVVVWSVLTILRNPVWQDNYTLFTSDLSRQPRSAKLLNAAAGAKLDRYQALPEERRPAEAKLLRTAEEHLDRALEIHPRYGNAYLLRGNARLLGLRYDDAIADYHAARQWGVDDATVDQNLVIALQRAGRAAGEERNDLAAALAYLQQAEQLDPRNYETLRLLGLAHGMSGRVEAAADYFQRALEIQPDNEGARRNLEIARQQLAARPGSGE</sequence>
<dbReference type="AlphaFoldDB" id="A0A2G0CCF8"/>
<dbReference type="Gene3D" id="1.25.40.10">
    <property type="entry name" value="Tetratricopeptide repeat domain"/>
    <property type="match status" value="2"/>
</dbReference>
<dbReference type="InterPro" id="IPR019734">
    <property type="entry name" value="TPR_rpt"/>
</dbReference>
<evidence type="ECO:0000256" key="1">
    <source>
        <dbReference type="ARBA" id="ARBA00022737"/>
    </source>
</evidence>
<feature type="transmembrane region" description="Helical" evidence="4">
    <location>
        <begin position="398"/>
        <end position="418"/>
    </location>
</feature>
<dbReference type="SUPFAM" id="SSF48452">
    <property type="entry name" value="TPR-like"/>
    <property type="match status" value="1"/>
</dbReference>
<feature type="transmembrane region" description="Helical" evidence="4">
    <location>
        <begin position="192"/>
        <end position="221"/>
    </location>
</feature>
<dbReference type="PANTHER" id="PTHR44227">
    <property type="match status" value="1"/>
</dbReference>
<keyword evidence="1" id="KW-0677">Repeat</keyword>
<dbReference type="Proteomes" id="UP000226437">
    <property type="component" value="Unassembled WGS sequence"/>
</dbReference>
<reference evidence="5 6" key="1">
    <citation type="submission" date="2017-10" db="EMBL/GenBank/DDBJ databases">
        <title>The draft genome sequence of Lewinella marina KCTC 32374.</title>
        <authorList>
            <person name="Wang K."/>
        </authorList>
    </citation>
    <scope>NUCLEOTIDE SEQUENCE [LARGE SCALE GENOMIC DNA]</scope>
    <source>
        <strain evidence="5 6">MKG-38</strain>
    </source>
</reference>
<feature type="transmembrane region" description="Helical" evidence="4">
    <location>
        <begin position="12"/>
        <end position="28"/>
    </location>
</feature>
<gene>
    <name evidence="5" type="ORF">CGL56_14630</name>
</gene>
<evidence type="ECO:0008006" key="7">
    <source>
        <dbReference type="Google" id="ProtNLM"/>
    </source>
</evidence>
<dbReference type="PROSITE" id="PS50005">
    <property type="entry name" value="TPR"/>
    <property type="match status" value="1"/>
</dbReference>
<evidence type="ECO:0000256" key="4">
    <source>
        <dbReference type="SAM" id="Phobius"/>
    </source>
</evidence>
<dbReference type="OrthoDB" id="1489021at2"/>
<accession>A0A2G0CCF8</accession>
<name>A0A2G0CCF8_9BACT</name>
<evidence type="ECO:0000313" key="5">
    <source>
        <dbReference type="EMBL" id="PHK97664.1"/>
    </source>
</evidence>
<proteinExistence type="predicted"/>
<keyword evidence="2 3" id="KW-0802">TPR repeat</keyword>
<feature type="transmembrane region" description="Helical" evidence="4">
    <location>
        <begin position="227"/>
        <end position="250"/>
    </location>
</feature>
<dbReference type="InterPro" id="IPR013105">
    <property type="entry name" value="TPR_2"/>
</dbReference>
<protein>
    <recommendedName>
        <fullName evidence="7">Dolichyl-phosphate-mannose--protein mannosyltransferase</fullName>
    </recommendedName>
</protein>
<feature type="repeat" description="TPR" evidence="3">
    <location>
        <begin position="559"/>
        <end position="592"/>
    </location>
</feature>
<dbReference type="Pfam" id="PF07719">
    <property type="entry name" value="TPR_2"/>
    <property type="match status" value="1"/>
</dbReference>
<evidence type="ECO:0000256" key="2">
    <source>
        <dbReference type="ARBA" id="ARBA00022803"/>
    </source>
</evidence>
<feature type="transmembrane region" description="Helical" evidence="4">
    <location>
        <begin position="344"/>
        <end position="367"/>
    </location>
</feature>
<dbReference type="InterPro" id="IPR052346">
    <property type="entry name" value="O-mannosyl-transferase_TMTC"/>
</dbReference>
<dbReference type="RefSeq" id="WP_099107318.1">
    <property type="nucleotide sequence ID" value="NZ_JAATJF010000005.1"/>
</dbReference>
<evidence type="ECO:0000256" key="3">
    <source>
        <dbReference type="PROSITE-ProRule" id="PRU00339"/>
    </source>
</evidence>
<evidence type="ECO:0000313" key="6">
    <source>
        <dbReference type="Proteomes" id="UP000226437"/>
    </source>
</evidence>
<keyword evidence="6" id="KW-1185">Reference proteome</keyword>
<dbReference type="SMART" id="SM00028">
    <property type="entry name" value="TPR"/>
    <property type="match status" value="3"/>
</dbReference>
<feature type="transmembrane region" description="Helical" evidence="4">
    <location>
        <begin position="109"/>
        <end position="127"/>
    </location>
</feature>
<keyword evidence="4" id="KW-0812">Transmembrane</keyword>
<feature type="transmembrane region" description="Helical" evidence="4">
    <location>
        <begin position="373"/>
        <end position="391"/>
    </location>
</feature>
<organism evidence="5 6">
    <name type="scientific">Neolewinella marina</name>
    <dbReference type="NCBI Taxonomy" id="438751"/>
    <lineage>
        <taxon>Bacteria</taxon>
        <taxon>Pseudomonadati</taxon>
        <taxon>Bacteroidota</taxon>
        <taxon>Saprospiria</taxon>
        <taxon>Saprospirales</taxon>
        <taxon>Lewinellaceae</taxon>
        <taxon>Neolewinella</taxon>
    </lineage>
</organism>